<dbReference type="InterPro" id="IPR044843">
    <property type="entry name" value="Trans_IPPS_bact-type"/>
</dbReference>
<dbReference type="AlphaFoldDB" id="A0A2R4XFP3"/>
<dbReference type="Pfam" id="PF00494">
    <property type="entry name" value="SQS_PSY"/>
    <property type="match status" value="1"/>
</dbReference>
<dbReference type="Gene3D" id="1.10.600.10">
    <property type="entry name" value="Farnesyl Diphosphate Synthase"/>
    <property type="match status" value="1"/>
</dbReference>
<dbReference type="GO" id="GO:0051996">
    <property type="term" value="F:squalene synthase [NAD(P)H] activity"/>
    <property type="evidence" value="ECO:0007669"/>
    <property type="project" value="InterPro"/>
</dbReference>
<organism evidence="1 2">
    <name type="scientific">Orrella marina</name>
    <dbReference type="NCBI Taxonomy" id="2163011"/>
    <lineage>
        <taxon>Bacteria</taxon>
        <taxon>Pseudomonadati</taxon>
        <taxon>Pseudomonadota</taxon>
        <taxon>Betaproteobacteria</taxon>
        <taxon>Burkholderiales</taxon>
        <taxon>Alcaligenaceae</taxon>
        <taxon>Orrella</taxon>
    </lineage>
</organism>
<accession>A0A2R4XFP3</accession>
<dbReference type="KEGG" id="boz:DBV39_01545"/>
<name>A0A2R4XFP3_9BURK</name>
<dbReference type="SFLD" id="SFLDG01212">
    <property type="entry name" value="Phytoene_synthase_like"/>
    <property type="match status" value="1"/>
</dbReference>
<protein>
    <submittedName>
        <fullName evidence="1">Squalene synthase HpnC</fullName>
    </submittedName>
</protein>
<dbReference type="GO" id="GO:0016114">
    <property type="term" value="P:terpenoid biosynthetic process"/>
    <property type="evidence" value="ECO:0007669"/>
    <property type="project" value="UniProtKB-ARBA"/>
</dbReference>
<dbReference type="SFLD" id="SFLDS00005">
    <property type="entry name" value="Isoprenoid_Synthase_Type_I"/>
    <property type="match status" value="1"/>
</dbReference>
<dbReference type="CDD" id="cd00683">
    <property type="entry name" value="Trans_IPPS_HH"/>
    <property type="match status" value="1"/>
</dbReference>
<sequence length="275" mass="31425">MAVDHYENFPVASLLLPRAIRADVVNLYRFARSADDIADEGDDAPLVRLTRLREYRRALHDIAEYGRVASEDKQIRGVFEPLAASISRHVLPITLLDDLLTAFEQDISVKRYATNHALDQYCMRSANPVGRLMLHLFRQTDRDSLVQSDAVCTALQRVNFLQDVAIDWRKGRVYLPQEDLSQHGVTEAQIEAGCADQNWHNLMAEQSQRCRELLHFGQPLGKQLKGRVGLEIRLIIQGGLRVLEKLEAVEFDVFRRRPVLVRSDWPVMLVRAVGF</sequence>
<dbReference type="Proteomes" id="UP000244571">
    <property type="component" value="Chromosome"/>
</dbReference>
<dbReference type="InterPro" id="IPR002060">
    <property type="entry name" value="Squ/phyt_synthse"/>
</dbReference>
<dbReference type="EMBL" id="CP028901">
    <property type="protein sequence ID" value="AWB32614.1"/>
    <property type="molecule type" value="Genomic_DNA"/>
</dbReference>
<dbReference type="GO" id="GO:0004311">
    <property type="term" value="F:geranylgeranyl diphosphate synthase activity"/>
    <property type="evidence" value="ECO:0007669"/>
    <property type="project" value="InterPro"/>
</dbReference>
<evidence type="ECO:0000313" key="1">
    <source>
        <dbReference type="EMBL" id="AWB32614.1"/>
    </source>
</evidence>
<dbReference type="OrthoDB" id="9807580at2"/>
<dbReference type="InterPro" id="IPR008949">
    <property type="entry name" value="Isoprenoid_synthase_dom_sf"/>
</dbReference>
<dbReference type="InterPro" id="IPR017827">
    <property type="entry name" value="HSQ_synthase_HpnC"/>
</dbReference>
<dbReference type="RefSeq" id="WP_108620055.1">
    <property type="nucleotide sequence ID" value="NZ_CP028901.1"/>
</dbReference>
<evidence type="ECO:0000313" key="2">
    <source>
        <dbReference type="Proteomes" id="UP000244571"/>
    </source>
</evidence>
<dbReference type="SUPFAM" id="SSF48576">
    <property type="entry name" value="Terpenoid synthases"/>
    <property type="match status" value="1"/>
</dbReference>
<dbReference type="PANTHER" id="PTHR31480">
    <property type="entry name" value="BIFUNCTIONAL LYCOPENE CYCLASE/PHYTOENE SYNTHASE"/>
    <property type="match status" value="1"/>
</dbReference>
<proteinExistence type="predicted"/>
<dbReference type="SFLD" id="SFLDG01018">
    <property type="entry name" value="Squalene/Phytoene_Synthase_Lik"/>
    <property type="match status" value="1"/>
</dbReference>
<keyword evidence="2" id="KW-1185">Reference proteome</keyword>
<dbReference type="NCBIfam" id="TIGR03464">
    <property type="entry name" value="HpnC"/>
    <property type="match status" value="1"/>
</dbReference>
<reference evidence="1 2" key="1">
    <citation type="submission" date="2018-04" db="EMBL/GenBank/DDBJ databases">
        <title>Bordetella sp. HZ20 isolated from seawater.</title>
        <authorList>
            <person name="Sun C."/>
        </authorList>
    </citation>
    <scope>NUCLEOTIDE SEQUENCE [LARGE SCALE GENOMIC DNA]</scope>
    <source>
        <strain evidence="1 2">HZ20</strain>
    </source>
</reference>
<dbReference type="InterPro" id="IPR033904">
    <property type="entry name" value="Trans_IPPS_HH"/>
</dbReference>
<gene>
    <name evidence="1" type="primary">hpnC</name>
    <name evidence="1" type="ORF">DBV39_01545</name>
</gene>